<proteinExistence type="predicted"/>
<name>A0A0E9U945_ANGAN</name>
<accession>A0A0E9U945</accession>
<reference evidence="1" key="1">
    <citation type="submission" date="2014-11" db="EMBL/GenBank/DDBJ databases">
        <authorList>
            <person name="Amaro Gonzalez C."/>
        </authorList>
    </citation>
    <scope>NUCLEOTIDE SEQUENCE</scope>
</reference>
<evidence type="ECO:0000313" key="1">
    <source>
        <dbReference type="EMBL" id="JAH62424.1"/>
    </source>
</evidence>
<organism evidence="1">
    <name type="scientific">Anguilla anguilla</name>
    <name type="common">European freshwater eel</name>
    <name type="synonym">Muraena anguilla</name>
    <dbReference type="NCBI Taxonomy" id="7936"/>
    <lineage>
        <taxon>Eukaryota</taxon>
        <taxon>Metazoa</taxon>
        <taxon>Chordata</taxon>
        <taxon>Craniata</taxon>
        <taxon>Vertebrata</taxon>
        <taxon>Euteleostomi</taxon>
        <taxon>Actinopterygii</taxon>
        <taxon>Neopterygii</taxon>
        <taxon>Teleostei</taxon>
        <taxon>Anguilliformes</taxon>
        <taxon>Anguillidae</taxon>
        <taxon>Anguilla</taxon>
    </lineage>
</organism>
<sequence>MDSAKSTYCYKQPGAALEGETQRQSTILCKTYFM</sequence>
<reference evidence="1" key="2">
    <citation type="journal article" date="2015" name="Fish Shellfish Immunol.">
        <title>Early steps in the European eel (Anguilla anguilla)-Vibrio vulnificus interaction in the gills: Role of the RtxA13 toxin.</title>
        <authorList>
            <person name="Callol A."/>
            <person name="Pajuelo D."/>
            <person name="Ebbesson L."/>
            <person name="Teles M."/>
            <person name="MacKenzie S."/>
            <person name="Amaro C."/>
        </authorList>
    </citation>
    <scope>NUCLEOTIDE SEQUENCE</scope>
</reference>
<dbReference type="EMBL" id="GBXM01046153">
    <property type="protein sequence ID" value="JAH62424.1"/>
    <property type="molecule type" value="Transcribed_RNA"/>
</dbReference>
<protein>
    <submittedName>
        <fullName evidence="1">Uncharacterized protein</fullName>
    </submittedName>
</protein>
<dbReference type="AlphaFoldDB" id="A0A0E9U945"/>